<comment type="similarity">
    <text evidence="2 8">Belongs to the peptidase A24 family.</text>
</comment>
<keyword evidence="4" id="KW-0997">Cell inner membrane</keyword>
<comment type="caution">
    <text evidence="13">The sequence shown here is derived from an EMBL/GenBank/DDBJ whole genome shotgun (WGS) entry which is preliminary data.</text>
</comment>
<protein>
    <recommendedName>
        <fullName evidence="9">Prepilin leader peptidase/N-methyltransferase</fullName>
        <ecNumber evidence="9">2.1.1.-</ecNumber>
        <ecNumber evidence="9">3.4.23.43</ecNumber>
    </recommendedName>
</protein>
<dbReference type="GO" id="GO:0004190">
    <property type="term" value="F:aspartic-type endopeptidase activity"/>
    <property type="evidence" value="ECO:0007669"/>
    <property type="project" value="UniProtKB-EC"/>
</dbReference>
<dbReference type="PRINTS" id="PR00864">
    <property type="entry name" value="PREPILNPTASE"/>
</dbReference>
<feature type="transmembrane region" description="Helical" evidence="10">
    <location>
        <begin position="134"/>
        <end position="152"/>
    </location>
</feature>
<reference evidence="13 14" key="1">
    <citation type="journal article" date="2018" name="Environ. Microbiol.">
        <title>Ecological and genomic features of two widespread freshwater picocyanobacteria.</title>
        <authorList>
            <person name="Cabello-Yeves P.J."/>
            <person name="Picazo A."/>
            <person name="Camacho A."/>
            <person name="Callieri C."/>
            <person name="Rosselli R."/>
            <person name="Roda-Garcia J.J."/>
            <person name="Coutinho F.H."/>
            <person name="Rodriguez-Valera F."/>
        </authorList>
    </citation>
    <scope>NUCLEOTIDE SEQUENCE [LARGE SCALE GENOMIC DNA]</scope>
    <source>
        <strain evidence="13 14">Tous</strain>
    </source>
</reference>
<dbReference type="InterPro" id="IPR000045">
    <property type="entry name" value="Prepilin_IV_endopep_pep"/>
</dbReference>
<sequence>MPVVVALLGACVGSFLNVVAWRLPREESIVLPPSHCHRCGSRLRWFENVPLLGWLLLRGRCGHCGAPISCRYPLVELLSAGLWVAALLAQPSAMGSQPQPWLLVAAGWLLLSWLLPLVLIDLDRLWLPEPLCRIGLLIGLAVTAVIGFQQGAEIGRELLFHHLVAAGVGLVGFETVSALAHKAIGRPALGLGDAKLAALLGAWLGLTGLGITVILAVFAGAVLGSIGRLSGLLGKHQPFPFGPFLAAGGAAVWLLGNDLWLAVLGLVW</sequence>
<dbReference type="EMBL" id="PXXO01000001">
    <property type="protein sequence ID" value="PSJ07537.1"/>
    <property type="molecule type" value="Genomic_DNA"/>
</dbReference>
<dbReference type="GO" id="GO:0032259">
    <property type="term" value="P:methylation"/>
    <property type="evidence" value="ECO:0007669"/>
    <property type="project" value="UniProtKB-KW"/>
</dbReference>
<evidence type="ECO:0000313" key="14">
    <source>
        <dbReference type="Proteomes" id="UP000243002"/>
    </source>
</evidence>
<feature type="domain" description="Prepilin type IV endopeptidase peptidase" evidence="11">
    <location>
        <begin position="108"/>
        <end position="224"/>
    </location>
</feature>
<dbReference type="PANTHER" id="PTHR30487:SF0">
    <property type="entry name" value="PREPILIN LEADER PEPTIDASE_N-METHYLTRANSFERASE-RELATED"/>
    <property type="match status" value="1"/>
</dbReference>
<dbReference type="InterPro" id="IPR050882">
    <property type="entry name" value="Prepilin_peptidase/N-MTase"/>
</dbReference>
<dbReference type="PANTHER" id="PTHR30487">
    <property type="entry name" value="TYPE 4 PREPILIN-LIKE PROTEINS LEADER PEPTIDE-PROCESSING ENZYME"/>
    <property type="match status" value="1"/>
</dbReference>
<dbReference type="EC" id="3.4.23.43" evidence="9"/>
<dbReference type="GO" id="GO:0005886">
    <property type="term" value="C:plasma membrane"/>
    <property type="evidence" value="ECO:0007669"/>
    <property type="project" value="UniProtKB-SubCell"/>
</dbReference>
<dbReference type="Pfam" id="PF01478">
    <property type="entry name" value="Peptidase_A24"/>
    <property type="match status" value="1"/>
</dbReference>
<feature type="transmembrane region" description="Helical" evidence="10">
    <location>
        <begin position="158"/>
        <end position="184"/>
    </location>
</feature>
<keyword evidence="7 10" id="KW-0472">Membrane</keyword>
<feature type="domain" description="Prepilin peptidase A24 N-terminal" evidence="12">
    <location>
        <begin position="7"/>
        <end position="88"/>
    </location>
</feature>
<organism evidence="13 14">
    <name type="scientific">Cyanobium usitatum str. Tous</name>
    <dbReference type="NCBI Taxonomy" id="2116684"/>
    <lineage>
        <taxon>Bacteria</taxon>
        <taxon>Bacillati</taxon>
        <taxon>Cyanobacteriota</taxon>
        <taxon>Cyanophyceae</taxon>
        <taxon>Synechococcales</taxon>
        <taxon>Prochlorococcaceae</taxon>
        <taxon>Cyanobium</taxon>
    </lineage>
</organism>
<evidence type="ECO:0000256" key="5">
    <source>
        <dbReference type="ARBA" id="ARBA00022692"/>
    </source>
</evidence>
<keyword evidence="14" id="KW-1185">Reference proteome</keyword>
<feature type="transmembrane region" description="Helical" evidence="10">
    <location>
        <begin position="101"/>
        <end position="122"/>
    </location>
</feature>
<evidence type="ECO:0000259" key="12">
    <source>
        <dbReference type="Pfam" id="PF06750"/>
    </source>
</evidence>
<dbReference type="EC" id="2.1.1.-" evidence="9"/>
<evidence type="ECO:0000256" key="4">
    <source>
        <dbReference type="ARBA" id="ARBA00022519"/>
    </source>
</evidence>
<evidence type="ECO:0000256" key="7">
    <source>
        <dbReference type="ARBA" id="ARBA00023136"/>
    </source>
</evidence>
<dbReference type="Proteomes" id="UP000243002">
    <property type="component" value="Unassembled WGS sequence"/>
</dbReference>
<dbReference type="Pfam" id="PF06750">
    <property type="entry name" value="A24_N_bact"/>
    <property type="match status" value="1"/>
</dbReference>
<evidence type="ECO:0000256" key="6">
    <source>
        <dbReference type="ARBA" id="ARBA00022989"/>
    </source>
</evidence>
<gene>
    <name evidence="13" type="ORF">C7K55_01285</name>
</gene>
<keyword evidence="9" id="KW-0378">Hydrolase</keyword>
<keyword evidence="6 10" id="KW-1133">Transmembrane helix</keyword>
<comment type="catalytic activity">
    <reaction evidence="9">
        <text>Typically cleaves a -Gly-|-Phe- bond to release an N-terminal, basic peptide of 5-8 residues from type IV prepilin, and then N-methylates the new N-terminal amino group, the methyl donor being S-adenosyl-L-methionine.</text>
        <dbReference type="EC" id="3.4.23.43"/>
    </reaction>
</comment>
<evidence type="ECO:0000256" key="2">
    <source>
        <dbReference type="ARBA" id="ARBA00005801"/>
    </source>
</evidence>
<keyword evidence="3" id="KW-1003">Cell membrane</keyword>
<dbReference type="GO" id="GO:0008168">
    <property type="term" value="F:methyltransferase activity"/>
    <property type="evidence" value="ECO:0007669"/>
    <property type="project" value="UniProtKB-KW"/>
</dbReference>
<keyword evidence="9" id="KW-0511">Multifunctional enzyme</keyword>
<proteinExistence type="inferred from homology"/>
<feature type="transmembrane region" description="Helical" evidence="10">
    <location>
        <begin position="196"/>
        <end position="224"/>
    </location>
</feature>
<keyword evidence="9" id="KW-0645">Protease</keyword>
<evidence type="ECO:0000256" key="3">
    <source>
        <dbReference type="ARBA" id="ARBA00022475"/>
    </source>
</evidence>
<evidence type="ECO:0000256" key="1">
    <source>
        <dbReference type="ARBA" id="ARBA00004429"/>
    </source>
</evidence>
<dbReference type="InterPro" id="IPR010627">
    <property type="entry name" value="Prepilin_pept_A24_N"/>
</dbReference>
<dbReference type="InterPro" id="IPR014032">
    <property type="entry name" value="Peptidase_A24A_bac"/>
</dbReference>
<feature type="transmembrane region" description="Helical" evidence="10">
    <location>
        <begin position="244"/>
        <end position="267"/>
    </location>
</feature>
<comment type="function">
    <text evidence="9">Plays an essential role in type IV pili and type II pseudopili formation by proteolytically removing the leader sequence from substrate proteins and subsequently monomethylating the alpha-amino group of the newly exposed N-terminal phenylalanine.</text>
</comment>
<accession>A0A2P7N232</accession>
<keyword evidence="9" id="KW-0489">Methyltransferase</keyword>
<dbReference type="GO" id="GO:0006465">
    <property type="term" value="P:signal peptide processing"/>
    <property type="evidence" value="ECO:0007669"/>
    <property type="project" value="TreeGrafter"/>
</dbReference>
<keyword evidence="9" id="KW-0808">Transferase</keyword>
<evidence type="ECO:0000259" key="11">
    <source>
        <dbReference type="Pfam" id="PF01478"/>
    </source>
</evidence>
<dbReference type="AlphaFoldDB" id="A0A2P7N232"/>
<evidence type="ECO:0000256" key="10">
    <source>
        <dbReference type="SAM" id="Phobius"/>
    </source>
</evidence>
<evidence type="ECO:0000256" key="8">
    <source>
        <dbReference type="RuleBase" id="RU003793"/>
    </source>
</evidence>
<evidence type="ECO:0000256" key="9">
    <source>
        <dbReference type="RuleBase" id="RU003794"/>
    </source>
</evidence>
<keyword evidence="5 9" id="KW-0812">Transmembrane</keyword>
<name>A0A2P7N232_9CYAN</name>
<dbReference type="OrthoDB" id="9789291at2"/>
<evidence type="ECO:0000313" key="13">
    <source>
        <dbReference type="EMBL" id="PSJ07537.1"/>
    </source>
</evidence>
<comment type="subcellular location">
    <subcellularLocation>
        <location evidence="1">Cell inner membrane</location>
        <topology evidence="1">Multi-pass membrane protein</topology>
    </subcellularLocation>
    <subcellularLocation>
        <location evidence="9">Cell membrane</location>
        <topology evidence="9">Multi-pass membrane protein</topology>
    </subcellularLocation>
</comment>